<proteinExistence type="predicted"/>
<dbReference type="Proteomes" id="UP000308600">
    <property type="component" value="Unassembled WGS sequence"/>
</dbReference>
<evidence type="ECO:0000313" key="2">
    <source>
        <dbReference type="Proteomes" id="UP000308600"/>
    </source>
</evidence>
<gene>
    <name evidence="1" type="ORF">BDN72DRAFT_804479</name>
</gene>
<reference evidence="1 2" key="1">
    <citation type="journal article" date="2019" name="Nat. Ecol. Evol.">
        <title>Megaphylogeny resolves global patterns of mushroom evolution.</title>
        <authorList>
            <person name="Varga T."/>
            <person name="Krizsan K."/>
            <person name="Foldi C."/>
            <person name="Dima B."/>
            <person name="Sanchez-Garcia M."/>
            <person name="Sanchez-Ramirez S."/>
            <person name="Szollosi G.J."/>
            <person name="Szarkandi J.G."/>
            <person name="Papp V."/>
            <person name="Albert L."/>
            <person name="Andreopoulos W."/>
            <person name="Angelini C."/>
            <person name="Antonin V."/>
            <person name="Barry K.W."/>
            <person name="Bougher N.L."/>
            <person name="Buchanan P."/>
            <person name="Buyck B."/>
            <person name="Bense V."/>
            <person name="Catcheside P."/>
            <person name="Chovatia M."/>
            <person name="Cooper J."/>
            <person name="Damon W."/>
            <person name="Desjardin D."/>
            <person name="Finy P."/>
            <person name="Geml J."/>
            <person name="Haridas S."/>
            <person name="Hughes K."/>
            <person name="Justo A."/>
            <person name="Karasinski D."/>
            <person name="Kautmanova I."/>
            <person name="Kiss B."/>
            <person name="Kocsube S."/>
            <person name="Kotiranta H."/>
            <person name="LaButti K.M."/>
            <person name="Lechner B.E."/>
            <person name="Liimatainen K."/>
            <person name="Lipzen A."/>
            <person name="Lukacs Z."/>
            <person name="Mihaltcheva S."/>
            <person name="Morgado L.N."/>
            <person name="Niskanen T."/>
            <person name="Noordeloos M.E."/>
            <person name="Ohm R.A."/>
            <person name="Ortiz-Santana B."/>
            <person name="Ovrebo C."/>
            <person name="Racz N."/>
            <person name="Riley R."/>
            <person name="Savchenko A."/>
            <person name="Shiryaev A."/>
            <person name="Soop K."/>
            <person name="Spirin V."/>
            <person name="Szebenyi C."/>
            <person name="Tomsovsky M."/>
            <person name="Tulloss R.E."/>
            <person name="Uehling J."/>
            <person name="Grigoriev I.V."/>
            <person name="Vagvolgyi C."/>
            <person name="Papp T."/>
            <person name="Martin F.M."/>
            <person name="Miettinen O."/>
            <person name="Hibbett D.S."/>
            <person name="Nagy L.G."/>
        </authorList>
    </citation>
    <scope>NUCLEOTIDE SEQUENCE [LARGE SCALE GENOMIC DNA]</scope>
    <source>
        <strain evidence="1 2">NL-1719</strain>
    </source>
</reference>
<protein>
    <submittedName>
        <fullName evidence="1">NTF2-like protein</fullName>
    </submittedName>
</protein>
<name>A0ACD3A8H0_9AGAR</name>
<accession>A0ACD3A8H0</accession>
<evidence type="ECO:0000313" key="1">
    <source>
        <dbReference type="EMBL" id="TFK62148.1"/>
    </source>
</evidence>
<dbReference type="EMBL" id="ML208602">
    <property type="protein sequence ID" value="TFK62148.1"/>
    <property type="molecule type" value="Genomic_DNA"/>
</dbReference>
<keyword evidence="2" id="KW-1185">Reference proteome</keyword>
<sequence length="606" mass="66088">MYSSQTAAQGPRTIVGNALRGAGLIDRDTQMRDATDKPGGRKGISKMRSHRPRAADAYKDVGPSKSMLASRISGLHAGPSDPLSIRGASRPTVVGRMRRNAVSGGDATGAELSSTPRMRVTMKSDDPWREFVQSRWNPQERFLNLESMLDSEVVKKHNLTPPGHGGNIRQANTIFRIASQLKPGVKTLSLANNALNGALLVHIDKFLPRLVNLSLQNNQLRVWGDLEAISSRKGKMKHLRELILTGNPIREMEFQHGRGEQYKADIIRRFPSLEVLDQEPIVSISFDVDGSSSAPATTSVPAATTFPCHMNGSFITGVDGTIVGNFLVRFFNLFDHQQTGLVDVYDPAATFSFCANTNIPNRARVENLHNTLPNQHNLTWGPWITDEGNGSSRNLSRIGGGLDKTIKSLHIGPEAILKALSNLPGTIHEIDGPPEKFCVDAFPIPHGPGMGLLLVIHGQFTEAATKGLRSFDRTFVLVPAPPGSRAQINGWGVIILSDEWTIRAYSNPDVWKPGPMVVQPSLSQPPAPPQVQPQPQAPPTLELPADQQAALSAIPDPQRSFVVQICMRTGLNVNFAVQCLQGNDWDLERAVANFLEVKVRCLATAH</sequence>
<organism evidence="1 2">
    <name type="scientific">Pluteus cervinus</name>
    <dbReference type="NCBI Taxonomy" id="181527"/>
    <lineage>
        <taxon>Eukaryota</taxon>
        <taxon>Fungi</taxon>
        <taxon>Dikarya</taxon>
        <taxon>Basidiomycota</taxon>
        <taxon>Agaricomycotina</taxon>
        <taxon>Agaricomycetes</taxon>
        <taxon>Agaricomycetidae</taxon>
        <taxon>Agaricales</taxon>
        <taxon>Pluteineae</taxon>
        <taxon>Pluteaceae</taxon>
        <taxon>Pluteus</taxon>
    </lineage>
</organism>